<dbReference type="PANTHER" id="PTHR30383:SF24">
    <property type="entry name" value="THIOESTERASE 1_PROTEASE 1_LYSOPHOSPHOLIPASE L1"/>
    <property type="match status" value="1"/>
</dbReference>
<dbReference type="EMBL" id="CP094242">
    <property type="protein sequence ID" value="UNV88211.1"/>
    <property type="molecule type" value="Genomic_DNA"/>
</dbReference>
<dbReference type="InterPro" id="IPR036514">
    <property type="entry name" value="SGNH_hydro_sf"/>
</dbReference>
<evidence type="ECO:0000313" key="5">
    <source>
        <dbReference type="Proteomes" id="UP000031390"/>
    </source>
</evidence>
<evidence type="ECO:0000313" key="3">
    <source>
        <dbReference type="EMBL" id="KIC06167.1"/>
    </source>
</evidence>
<keyword evidence="2" id="KW-0732">Signal</keyword>
<gene>
    <name evidence="3" type="ORF">MCC93_23450</name>
    <name evidence="4" type="ORF">MON37_04620</name>
</gene>
<feature type="compositionally biased region" description="Basic and acidic residues" evidence="1">
    <location>
        <begin position="100"/>
        <end position="109"/>
    </location>
</feature>
<dbReference type="EMBL" id="JUFZ01000115">
    <property type="protein sequence ID" value="KIC06167.1"/>
    <property type="molecule type" value="Genomic_DNA"/>
</dbReference>
<dbReference type="PANTHER" id="PTHR30383">
    <property type="entry name" value="THIOESTERASE 1/PROTEASE 1/LYSOPHOSPHOLIPASE L1"/>
    <property type="match status" value="1"/>
</dbReference>
<dbReference type="Gene3D" id="3.40.50.1110">
    <property type="entry name" value="SGNH hydrolase"/>
    <property type="match status" value="1"/>
</dbReference>
<dbReference type="GO" id="GO:0004622">
    <property type="term" value="F:phosphatidylcholine lysophospholipase activity"/>
    <property type="evidence" value="ECO:0007669"/>
    <property type="project" value="TreeGrafter"/>
</dbReference>
<proteinExistence type="predicted"/>
<name>A0A0C1GWG7_9NEIS</name>
<dbReference type="InterPro" id="IPR007407">
    <property type="entry name" value="DUF459"/>
</dbReference>
<dbReference type="PATRIC" id="fig|1056807.3.peg.2250"/>
<evidence type="ECO:0000256" key="1">
    <source>
        <dbReference type="SAM" id="MobiDB-lite"/>
    </source>
</evidence>
<dbReference type="Proteomes" id="UP000031390">
    <property type="component" value="Unassembled WGS sequence"/>
</dbReference>
<reference evidence="4 6" key="2">
    <citation type="submission" date="2022-03" db="EMBL/GenBank/DDBJ databases">
        <title>Genome sequencing of Morococcus cerebrosus.</title>
        <authorList>
            <person name="Baek M.-G."/>
            <person name="Yi H."/>
        </authorList>
    </citation>
    <scope>NUCLEOTIDE SEQUENCE [LARGE SCALE GENOMIC DNA]</scope>
    <source>
        <strain evidence="4 6">CIP 81.93</strain>
    </source>
</reference>
<dbReference type="InterPro" id="IPR051532">
    <property type="entry name" value="Ester_Hydrolysis_Enzymes"/>
</dbReference>
<dbReference type="Proteomes" id="UP000829504">
    <property type="component" value="Chromosome"/>
</dbReference>
<dbReference type="RefSeq" id="WP_039409842.1">
    <property type="nucleotide sequence ID" value="NZ_CP094242.1"/>
</dbReference>
<feature type="chain" id="PRO_5002133529" evidence="2">
    <location>
        <begin position="22"/>
        <end position="358"/>
    </location>
</feature>
<dbReference type="SUPFAM" id="SSF52266">
    <property type="entry name" value="SGNH hydrolase"/>
    <property type="match status" value="1"/>
</dbReference>
<feature type="region of interest" description="Disordered" evidence="1">
    <location>
        <begin position="79"/>
        <end position="131"/>
    </location>
</feature>
<keyword evidence="6" id="KW-1185">Reference proteome</keyword>
<sequence>MKRFISLFASLLVCAFGAAWFSQDSINAYWQQTYHQASPLEPLSEYEWWRTGAKLQQDAYAFSDDLKARLAGQPVIAEPEPQIAENDGSSEQNAQLNASEPHEKNRPADGRQPQTVQNGGQPEAHHLPVTPPANIVLGQGDKVFFAGDSMMQGVAPFVERSLKKQYGIQSVNLSKQSTGLSYPKFFDWPNTIEQTLKQQTDIRLLVVFLGPNDPWDFPKGKKYLKFASPEWSEEYLSRVNRILAAAEQHHVQVIWMGIPYMKQAKLNKQMRYLDKLLADEISPKALWIPTDKLLSNGSDTYADSVNINGKIIRYRSKDGIHFSAEGQKLLADKIMEKIVFQTTPEMNGEERTEQLSAR</sequence>
<dbReference type="Pfam" id="PF04311">
    <property type="entry name" value="DUF459"/>
    <property type="match status" value="1"/>
</dbReference>
<dbReference type="NCBIfam" id="NF045704">
    <property type="entry name" value="PepglyActasePatB"/>
    <property type="match status" value="1"/>
</dbReference>
<organism evidence="3 5">
    <name type="scientific">Morococcus cerebrosus</name>
    <dbReference type="NCBI Taxonomy" id="1056807"/>
    <lineage>
        <taxon>Bacteria</taxon>
        <taxon>Pseudomonadati</taxon>
        <taxon>Pseudomonadota</taxon>
        <taxon>Betaproteobacteria</taxon>
        <taxon>Neisseriales</taxon>
        <taxon>Neisseriaceae</taxon>
        <taxon>Morococcus</taxon>
    </lineage>
</organism>
<evidence type="ECO:0000313" key="6">
    <source>
        <dbReference type="Proteomes" id="UP000829504"/>
    </source>
</evidence>
<accession>A0A0C1GWG7</accession>
<feature type="signal peptide" evidence="2">
    <location>
        <begin position="1"/>
        <end position="21"/>
    </location>
</feature>
<evidence type="ECO:0000313" key="4">
    <source>
        <dbReference type="EMBL" id="UNV88211.1"/>
    </source>
</evidence>
<reference evidence="3 5" key="1">
    <citation type="submission" date="2014-12" db="EMBL/GenBank/DDBJ databases">
        <title>Genome sequence of Morococcus cerebrosus.</title>
        <authorList>
            <person name="Shin S.-K."/>
            <person name="Yi H."/>
        </authorList>
    </citation>
    <scope>NUCLEOTIDE SEQUENCE [LARGE SCALE GENOMIC DNA]</scope>
    <source>
        <strain evidence="3 5">CIP 81.93</strain>
    </source>
</reference>
<dbReference type="AlphaFoldDB" id="A0A0C1GWG7"/>
<evidence type="ECO:0000256" key="2">
    <source>
        <dbReference type="SAM" id="SignalP"/>
    </source>
</evidence>
<feature type="compositionally biased region" description="Polar residues" evidence="1">
    <location>
        <begin position="87"/>
        <end position="98"/>
    </location>
</feature>
<dbReference type="CDD" id="cd01829">
    <property type="entry name" value="SGNH_hydrolase_peri2"/>
    <property type="match status" value="1"/>
</dbReference>
<protein>
    <submittedName>
        <fullName evidence="4">DUF459 domain-containing protein</fullName>
    </submittedName>
</protein>